<dbReference type="SUPFAM" id="SSF47473">
    <property type="entry name" value="EF-hand"/>
    <property type="match status" value="1"/>
</dbReference>
<dbReference type="InterPro" id="IPR002048">
    <property type="entry name" value="EF_hand_dom"/>
</dbReference>
<dbReference type="SMART" id="SM00054">
    <property type="entry name" value="EFh"/>
    <property type="match status" value="3"/>
</dbReference>
<evidence type="ECO:0000256" key="3">
    <source>
        <dbReference type="ARBA" id="ARBA00022723"/>
    </source>
</evidence>
<dbReference type="PANTHER" id="PTHR23055:SF178">
    <property type="entry name" value="NEUROCALCIN HOMOLOG"/>
    <property type="match status" value="1"/>
</dbReference>
<keyword evidence="4" id="KW-0677">Repeat</keyword>
<protein>
    <recommendedName>
        <fullName evidence="7">EF-hand domain-containing protein</fullName>
    </recommendedName>
</protein>
<evidence type="ECO:0000313" key="8">
    <source>
        <dbReference type="EMBL" id="CAF0780843.1"/>
    </source>
</evidence>
<dbReference type="PRINTS" id="PR00450">
    <property type="entry name" value="RECOVERIN"/>
</dbReference>
<dbReference type="GO" id="GO:0005509">
    <property type="term" value="F:calcium ion binding"/>
    <property type="evidence" value="ECO:0007669"/>
    <property type="project" value="InterPro"/>
</dbReference>
<dbReference type="PROSITE" id="PS50222">
    <property type="entry name" value="EF_HAND_2"/>
    <property type="match status" value="2"/>
</dbReference>
<keyword evidence="5" id="KW-0106">Calcium</keyword>
<dbReference type="Proteomes" id="UP000663828">
    <property type="component" value="Unassembled WGS sequence"/>
</dbReference>
<sequence>MGNKGSTGNISDAELAALKANSNLSEQEIREMYLEFQKGGGGDGKITKQEFSKYYKKSVGIDDKNGILADNTFAAFDSNHDGSISFTEFTFAILAQNKTDLDSILNFSFEVLDTSGDGHVSFDELKNYMEKAMILAVGQEEAATVDSNESTQALFKEFGLNQTQKLNKQQFIEGCKKNKELANMFTGNE</sequence>
<proteinExistence type="inferred from homology"/>
<evidence type="ECO:0000256" key="6">
    <source>
        <dbReference type="ARBA" id="ARBA00023288"/>
    </source>
</evidence>
<evidence type="ECO:0000256" key="5">
    <source>
        <dbReference type="ARBA" id="ARBA00022837"/>
    </source>
</evidence>
<dbReference type="PROSITE" id="PS00018">
    <property type="entry name" value="EF_HAND_1"/>
    <property type="match status" value="2"/>
</dbReference>
<evidence type="ECO:0000313" key="10">
    <source>
        <dbReference type="Proteomes" id="UP000663828"/>
    </source>
</evidence>
<dbReference type="PANTHER" id="PTHR23055">
    <property type="entry name" value="CALCIUM BINDING PROTEINS"/>
    <property type="match status" value="1"/>
</dbReference>
<keyword evidence="2" id="KW-0519">Myristate</keyword>
<comment type="similarity">
    <text evidence="1">Belongs to the recoverin family.</text>
</comment>
<gene>
    <name evidence="9" type="ORF">EDS130_LOCUS29307</name>
    <name evidence="8" type="ORF">XAT740_LOCUS1960</name>
</gene>
<evidence type="ECO:0000256" key="4">
    <source>
        <dbReference type="ARBA" id="ARBA00022737"/>
    </source>
</evidence>
<reference evidence="8" key="1">
    <citation type="submission" date="2021-02" db="EMBL/GenBank/DDBJ databases">
        <authorList>
            <person name="Nowell W R."/>
        </authorList>
    </citation>
    <scope>NUCLEOTIDE SEQUENCE</scope>
</reference>
<keyword evidence="3" id="KW-0479">Metal-binding</keyword>
<keyword evidence="10" id="KW-1185">Reference proteome</keyword>
<accession>A0A813RIJ1</accession>
<dbReference type="InterPro" id="IPR028846">
    <property type="entry name" value="Recoverin"/>
</dbReference>
<dbReference type="OrthoDB" id="426654at2759"/>
<evidence type="ECO:0000256" key="1">
    <source>
        <dbReference type="ARBA" id="ARBA00006049"/>
    </source>
</evidence>
<dbReference type="Gene3D" id="1.10.238.10">
    <property type="entry name" value="EF-hand"/>
    <property type="match status" value="1"/>
</dbReference>
<feature type="domain" description="EF-hand" evidence="7">
    <location>
        <begin position="64"/>
        <end position="99"/>
    </location>
</feature>
<comment type="caution">
    <text evidence="8">The sequence shown here is derived from an EMBL/GenBank/DDBJ whole genome shotgun (WGS) entry which is preliminary data.</text>
</comment>
<feature type="domain" description="EF-hand" evidence="7">
    <location>
        <begin position="100"/>
        <end position="135"/>
    </location>
</feature>
<evidence type="ECO:0000256" key="2">
    <source>
        <dbReference type="ARBA" id="ARBA00022707"/>
    </source>
</evidence>
<keyword evidence="6" id="KW-0449">Lipoprotein</keyword>
<dbReference type="EMBL" id="CAJNOR010000064">
    <property type="protein sequence ID" value="CAF0780843.1"/>
    <property type="molecule type" value="Genomic_DNA"/>
</dbReference>
<evidence type="ECO:0000313" key="9">
    <source>
        <dbReference type="EMBL" id="CAF1276530.1"/>
    </source>
</evidence>
<evidence type="ECO:0000259" key="7">
    <source>
        <dbReference type="PROSITE" id="PS50222"/>
    </source>
</evidence>
<dbReference type="Pfam" id="PF13202">
    <property type="entry name" value="EF-hand_5"/>
    <property type="match status" value="1"/>
</dbReference>
<name>A0A813RIJ1_ADIRI</name>
<dbReference type="InterPro" id="IPR011992">
    <property type="entry name" value="EF-hand-dom_pair"/>
</dbReference>
<dbReference type="InterPro" id="IPR018247">
    <property type="entry name" value="EF_Hand_1_Ca_BS"/>
</dbReference>
<dbReference type="Proteomes" id="UP000663852">
    <property type="component" value="Unassembled WGS sequence"/>
</dbReference>
<dbReference type="EMBL" id="CAJNOJ010000197">
    <property type="protein sequence ID" value="CAF1276530.1"/>
    <property type="molecule type" value="Genomic_DNA"/>
</dbReference>
<dbReference type="Pfam" id="PF13499">
    <property type="entry name" value="EF-hand_7"/>
    <property type="match status" value="1"/>
</dbReference>
<dbReference type="CDD" id="cd00051">
    <property type="entry name" value="EFh"/>
    <property type="match status" value="1"/>
</dbReference>
<dbReference type="AlphaFoldDB" id="A0A813RIJ1"/>
<organism evidence="8 10">
    <name type="scientific">Adineta ricciae</name>
    <name type="common">Rotifer</name>
    <dbReference type="NCBI Taxonomy" id="249248"/>
    <lineage>
        <taxon>Eukaryota</taxon>
        <taxon>Metazoa</taxon>
        <taxon>Spiralia</taxon>
        <taxon>Gnathifera</taxon>
        <taxon>Rotifera</taxon>
        <taxon>Eurotatoria</taxon>
        <taxon>Bdelloidea</taxon>
        <taxon>Adinetida</taxon>
        <taxon>Adinetidae</taxon>
        <taxon>Adineta</taxon>
    </lineage>
</organism>